<dbReference type="SUPFAM" id="SSF47095">
    <property type="entry name" value="HMG-box"/>
    <property type="match status" value="1"/>
</dbReference>
<dbReference type="GO" id="GO:0005634">
    <property type="term" value="C:nucleus"/>
    <property type="evidence" value="ECO:0007669"/>
    <property type="project" value="UniProtKB-UniRule"/>
</dbReference>
<dbReference type="Gene3D" id="1.10.30.10">
    <property type="entry name" value="High mobility group box domain"/>
    <property type="match status" value="1"/>
</dbReference>
<reference evidence="6 7" key="1">
    <citation type="journal article" date="2008" name="Nature">
        <title>The genome of Laccaria bicolor provides insights into mycorrhizal symbiosis.</title>
        <authorList>
            <person name="Martin F."/>
            <person name="Aerts A."/>
            <person name="Ahren D."/>
            <person name="Brun A."/>
            <person name="Danchin E.G.J."/>
            <person name="Duchaussoy F."/>
            <person name="Gibon J."/>
            <person name="Kohler A."/>
            <person name="Lindquist E."/>
            <person name="Pereda V."/>
            <person name="Salamov A."/>
            <person name="Shapiro H.J."/>
            <person name="Wuyts J."/>
            <person name="Blaudez D."/>
            <person name="Buee M."/>
            <person name="Brokstein P."/>
            <person name="Canbaeck B."/>
            <person name="Cohen D."/>
            <person name="Courty P.E."/>
            <person name="Coutinho P.M."/>
            <person name="Delaruelle C."/>
            <person name="Detter J.C."/>
            <person name="Deveau A."/>
            <person name="DiFazio S."/>
            <person name="Duplessis S."/>
            <person name="Fraissinet-Tachet L."/>
            <person name="Lucic E."/>
            <person name="Frey-Klett P."/>
            <person name="Fourrey C."/>
            <person name="Feussner I."/>
            <person name="Gay G."/>
            <person name="Grimwood J."/>
            <person name="Hoegger P.J."/>
            <person name="Jain P."/>
            <person name="Kilaru S."/>
            <person name="Labbe J."/>
            <person name="Lin Y.C."/>
            <person name="Legue V."/>
            <person name="Le Tacon F."/>
            <person name="Marmeisse R."/>
            <person name="Melayah D."/>
            <person name="Montanini B."/>
            <person name="Muratet M."/>
            <person name="Nehls U."/>
            <person name="Niculita-Hirzel H."/>
            <person name="Oudot-Le Secq M.P."/>
            <person name="Peter M."/>
            <person name="Quesneville H."/>
            <person name="Rajashekar B."/>
            <person name="Reich M."/>
            <person name="Rouhier N."/>
            <person name="Schmutz J."/>
            <person name="Yin T."/>
            <person name="Chalot M."/>
            <person name="Henrissat B."/>
            <person name="Kuees U."/>
            <person name="Lucas S."/>
            <person name="Van de Peer Y."/>
            <person name="Podila G.K."/>
            <person name="Polle A."/>
            <person name="Pukkila P.J."/>
            <person name="Richardson P.M."/>
            <person name="Rouze P."/>
            <person name="Sanders I.R."/>
            <person name="Stajich J.E."/>
            <person name="Tunlid A."/>
            <person name="Tuskan G."/>
            <person name="Grigoriev I.V."/>
        </authorList>
    </citation>
    <scope>NUCLEOTIDE SEQUENCE [LARGE SCALE GENOMIC DNA]</scope>
    <source>
        <strain evidence="7">S238N-H82 / ATCC MYA-4686</strain>
    </source>
</reference>
<accession>B0D328</accession>
<dbReference type="InParanoid" id="B0D328"/>
<dbReference type="SMART" id="SM00398">
    <property type="entry name" value="HMG"/>
    <property type="match status" value="1"/>
</dbReference>
<name>B0D328_LACBS</name>
<dbReference type="Pfam" id="PF00505">
    <property type="entry name" value="HMG_box"/>
    <property type="match status" value="1"/>
</dbReference>
<dbReference type="Proteomes" id="UP000001194">
    <property type="component" value="Unassembled WGS sequence"/>
</dbReference>
<dbReference type="GO" id="GO:0000978">
    <property type="term" value="F:RNA polymerase II cis-regulatory region sequence-specific DNA binding"/>
    <property type="evidence" value="ECO:0007669"/>
    <property type="project" value="TreeGrafter"/>
</dbReference>
<feature type="compositionally biased region" description="Polar residues" evidence="4">
    <location>
        <begin position="214"/>
        <end position="233"/>
    </location>
</feature>
<evidence type="ECO:0000256" key="2">
    <source>
        <dbReference type="ARBA" id="ARBA00023163"/>
    </source>
</evidence>
<evidence type="ECO:0000313" key="7">
    <source>
        <dbReference type="Proteomes" id="UP000001194"/>
    </source>
</evidence>
<dbReference type="GO" id="GO:0001228">
    <property type="term" value="F:DNA-binding transcription activator activity, RNA polymerase II-specific"/>
    <property type="evidence" value="ECO:0007669"/>
    <property type="project" value="TreeGrafter"/>
</dbReference>
<dbReference type="PANTHER" id="PTHR10270">
    <property type="entry name" value="SOX TRANSCRIPTION FACTOR"/>
    <property type="match status" value="1"/>
</dbReference>
<evidence type="ECO:0000256" key="1">
    <source>
        <dbReference type="ARBA" id="ARBA00023125"/>
    </source>
</evidence>
<dbReference type="CDD" id="cd01389">
    <property type="entry name" value="HMG-box_ROX1-like"/>
    <property type="match status" value="1"/>
</dbReference>
<dbReference type="STRING" id="486041.B0D328"/>
<dbReference type="EMBL" id="DS547096">
    <property type="protein sequence ID" value="EDR10850.1"/>
    <property type="molecule type" value="Genomic_DNA"/>
</dbReference>
<keyword evidence="2" id="KW-0804">Transcription</keyword>
<sequence length="484" mass="53231">MSTLARIFGWAPPENEDYVQVTVHLPNSLQNPPFHISNTNNTTMRTLRSRYSRSFSSKMDVMSPTSSTSALSSRGESPSKHQEKGKNGDPTWVARPRNEFILFRCEYVKTHSREGKRVRRPPGAEAEKTLSKQAAEAWHQLSHEERMYWRDRASGERTEHARRYPDYRYRPKKSATGRKRNTRSSPAKVPSGKSASTTATAVVAVTVNMGAGGMQQTHSETSQDSSRPGSGLQTACRRPTSVPLLLEHQTSVDSNEQINVATHGRMNGIAPSYSTTSISEVSAMLFAKTKTKNSQSLPCRLYHSASIDSFTTSDYSSALPSITNSVSASSSSLLNWNGGERTVDSPAPRPGAPFLMSPSPLSLSLSPLAIFEDNTFLCQQAKYRNSVLQPQPLGLVAQYDRNGAWTPNVPLHFTDSGLLQNATSGQEMLGGPSSVVYDGRGHAHLMYGYGVGAQEPTSMELQLGRDSHADVLFAMDTEEYFPRF</sequence>
<dbReference type="RefSeq" id="XP_001878151.1">
    <property type="nucleotide sequence ID" value="XM_001878116.1"/>
</dbReference>
<dbReference type="InterPro" id="IPR036910">
    <property type="entry name" value="HMG_box_dom_sf"/>
</dbReference>
<dbReference type="HOGENOM" id="CLU_563883_0_0_1"/>
<evidence type="ECO:0000259" key="5">
    <source>
        <dbReference type="PROSITE" id="PS50118"/>
    </source>
</evidence>
<dbReference type="InterPro" id="IPR009071">
    <property type="entry name" value="HMG_box_dom"/>
</dbReference>
<feature type="region of interest" description="Disordered" evidence="4">
    <location>
        <begin position="111"/>
        <end position="136"/>
    </location>
</feature>
<keyword evidence="3" id="KW-0539">Nucleus</keyword>
<gene>
    <name evidence="6" type="ORF">LACBIDRAFT_293340</name>
</gene>
<protein>
    <submittedName>
        <fullName evidence="6">Predicted protein</fullName>
    </submittedName>
</protein>
<feature type="domain" description="HMG box" evidence="5">
    <location>
        <begin position="93"/>
        <end position="168"/>
    </location>
</feature>
<keyword evidence="7" id="KW-1185">Reference proteome</keyword>
<evidence type="ECO:0000256" key="4">
    <source>
        <dbReference type="SAM" id="MobiDB-lite"/>
    </source>
</evidence>
<organism evidence="7">
    <name type="scientific">Laccaria bicolor (strain S238N-H82 / ATCC MYA-4686)</name>
    <name type="common">Bicoloured deceiver</name>
    <name type="synonym">Laccaria laccata var. bicolor</name>
    <dbReference type="NCBI Taxonomy" id="486041"/>
    <lineage>
        <taxon>Eukaryota</taxon>
        <taxon>Fungi</taxon>
        <taxon>Dikarya</taxon>
        <taxon>Basidiomycota</taxon>
        <taxon>Agaricomycotina</taxon>
        <taxon>Agaricomycetes</taxon>
        <taxon>Agaricomycetidae</taxon>
        <taxon>Agaricales</taxon>
        <taxon>Agaricineae</taxon>
        <taxon>Hydnangiaceae</taxon>
        <taxon>Laccaria</taxon>
    </lineage>
</organism>
<evidence type="ECO:0000313" key="6">
    <source>
        <dbReference type="EMBL" id="EDR10850.1"/>
    </source>
</evidence>
<proteinExistence type="predicted"/>
<dbReference type="AlphaFoldDB" id="B0D328"/>
<dbReference type="InterPro" id="IPR050140">
    <property type="entry name" value="SRY-related_HMG-box_TF-like"/>
</dbReference>
<dbReference type="KEGG" id="lbc:LACBIDRAFT_293340"/>
<feature type="region of interest" description="Disordered" evidence="4">
    <location>
        <begin position="152"/>
        <end position="198"/>
    </location>
</feature>
<keyword evidence="1 3" id="KW-0238">DNA-binding</keyword>
<dbReference type="PANTHER" id="PTHR10270:SF161">
    <property type="entry name" value="SEX-DETERMINING REGION Y PROTEIN"/>
    <property type="match status" value="1"/>
</dbReference>
<feature type="region of interest" description="Disordered" evidence="4">
    <location>
        <begin position="54"/>
        <end position="93"/>
    </location>
</feature>
<dbReference type="PROSITE" id="PS50118">
    <property type="entry name" value="HMG_BOX_2"/>
    <property type="match status" value="1"/>
</dbReference>
<dbReference type="GO" id="GO:0030154">
    <property type="term" value="P:cell differentiation"/>
    <property type="evidence" value="ECO:0007669"/>
    <property type="project" value="TreeGrafter"/>
</dbReference>
<evidence type="ECO:0000256" key="3">
    <source>
        <dbReference type="PROSITE-ProRule" id="PRU00267"/>
    </source>
</evidence>
<dbReference type="OrthoDB" id="6247875at2759"/>
<feature type="DNA-binding region" description="HMG box" evidence="3">
    <location>
        <begin position="93"/>
        <end position="168"/>
    </location>
</feature>
<dbReference type="GeneID" id="6073964"/>
<feature type="compositionally biased region" description="Basic and acidic residues" evidence="4">
    <location>
        <begin position="152"/>
        <end position="169"/>
    </location>
</feature>
<feature type="compositionally biased region" description="Basic and acidic residues" evidence="4">
    <location>
        <begin position="77"/>
        <end position="87"/>
    </location>
</feature>
<feature type="compositionally biased region" description="Low complexity" evidence="4">
    <location>
        <begin position="63"/>
        <end position="76"/>
    </location>
</feature>
<feature type="region of interest" description="Disordered" evidence="4">
    <location>
        <begin position="214"/>
        <end position="236"/>
    </location>
</feature>
<feature type="compositionally biased region" description="Basic residues" evidence="4">
    <location>
        <begin position="170"/>
        <end position="182"/>
    </location>
</feature>